<feature type="compositionally biased region" description="Basic and acidic residues" evidence="4">
    <location>
        <begin position="110"/>
        <end position="119"/>
    </location>
</feature>
<keyword evidence="7" id="KW-1185">Reference proteome</keyword>
<evidence type="ECO:0000256" key="4">
    <source>
        <dbReference type="SAM" id="MobiDB-lite"/>
    </source>
</evidence>
<dbReference type="Gene3D" id="1.10.260.40">
    <property type="entry name" value="lambda repressor-like DNA-binding domains"/>
    <property type="match status" value="1"/>
</dbReference>
<evidence type="ECO:0000313" key="7">
    <source>
        <dbReference type="Proteomes" id="UP001620295"/>
    </source>
</evidence>
<dbReference type="PANTHER" id="PTHR46797:SF23">
    <property type="entry name" value="HTH-TYPE TRANSCRIPTIONAL REGULATOR SUTR"/>
    <property type="match status" value="1"/>
</dbReference>
<feature type="region of interest" description="Disordered" evidence="4">
    <location>
        <begin position="1"/>
        <end position="21"/>
    </location>
</feature>
<dbReference type="RefSeq" id="WP_358632773.1">
    <property type="nucleotide sequence ID" value="NZ_JBFACG010000003.1"/>
</dbReference>
<dbReference type="InterPro" id="IPR050807">
    <property type="entry name" value="TransReg_Diox_bact_type"/>
</dbReference>
<reference evidence="6 7" key="1">
    <citation type="submission" date="2024-11" db="EMBL/GenBank/DDBJ databases">
        <title>The Natural Products Discovery Center: Release of the First 8490 Sequenced Strains for Exploring Actinobacteria Biosynthetic Diversity.</title>
        <authorList>
            <person name="Kalkreuter E."/>
            <person name="Kautsar S.A."/>
            <person name="Yang D."/>
            <person name="Bader C.D."/>
            <person name="Teijaro C.N."/>
            <person name="Fluegel L."/>
            <person name="Davis C.M."/>
            <person name="Simpson J.R."/>
            <person name="Lauterbach L."/>
            <person name="Steele A.D."/>
            <person name="Gui C."/>
            <person name="Meng S."/>
            <person name="Li G."/>
            <person name="Viehrig K."/>
            <person name="Ye F."/>
            <person name="Su P."/>
            <person name="Kiefer A.F."/>
            <person name="Nichols A."/>
            <person name="Cepeda A.J."/>
            <person name="Yan W."/>
            <person name="Fan B."/>
            <person name="Jiang Y."/>
            <person name="Adhikari A."/>
            <person name="Zheng C.-J."/>
            <person name="Schuster L."/>
            <person name="Cowan T.M."/>
            <person name="Smanski M.J."/>
            <person name="Chevrette M.G."/>
            <person name="De Carvalho L.P.S."/>
            <person name="Shen B."/>
        </authorList>
    </citation>
    <scope>NUCLEOTIDE SEQUENCE [LARGE SCALE GENOMIC DNA]</scope>
    <source>
        <strain evidence="6 7">NPDC020863</strain>
    </source>
</reference>
<evidence type="ECO:0000256" key="3">
    <source>
        <dbReference type="ARBA" id="ARBA00023163"/>
    </source>
</evidence>
<comment type="caution">
    <text evidence="6">The sequence shown here is derived from an EMBL/GenBank/DDBJ whole genome shotgun (WGS) entry which is preliminary data.</text>
</comment>
<dbReference type="InterPro" id="IPR001387">
    <property type="entry name" value="Cro/C1-type_HTH"/>
</dbReference>
<keyword evidence="3" id="KW-0804">Transcription</keyword>
<feature type="domain" description="HTH cro/C1-type" evidence="5">
    <location>
        <begin position="21"/>
        <end position="75"/>
    </location>
</feature>
<dbReference type="PANTHER" id="PTHR46797">
    <property type="entry name" value="HTH-TYPE TRANSCRIPTIONAL REGULATOR"/>
    <property type="match status" value="1"/>
</dbReference>
<evidence type="ECO:0000259" key="5">
    <source>
        <dbReference type="PROSITE" id="PS50943"/>
    </source>
</evidence>
<evidence type="ECO:0000313" key="6">
    <source>
        <dbReference type="EMBL" id="MFK4264463.1"/>
    </source>
</evidence>
<organism evidence="6 7">
    <name type="scientific">Streptomyces milbemycinicus</name>
    <dbReference type="NCBI Taxonomy" id="476552"/>
    <lineage>
        <taxon>Bacteria</taxon>
        <taxon>Bacillati</taxon>
        <taxon>Actinomycetota</taxon>
        <taxon>Actinomycetes</taxon>
        <taxon>Kitasatosporales</taxon>
        <taxon>Streptomycetaceae</taxon>
        <taxon>Streptomyces</taxon>
    </lineage>
</organism>
<keyword evidence="1" id="KW-0805">Transcription regulation</keyword>
<dbReference type="CDD" id="cd00093">
    <property type="entry name" value="HTH_XRE"/>
    <property type="match status" value="1"/>
</dbReference>
<evidence type="ECO:0000256" key="2">
    <source>
        <dbReference type="ARBA" id="ARBA00023125"/>
    </source>
</evidence>
<dbReference type="PROSITE" id="PS50943">
    <property type="entry name" value="HTH_CROC1"/>
    <property type="match status" value="1"/>
</dbReference>
<evidence type="ECO:0000256" key="1">
    <source>
        <dbReference type="ARBA" id="ARBA00023015"/>
    </source>
</evidence>
<sequence length="119" mass="12866">MSDRPQRRRRGAPFHHAPEAVTYAREQAGLSQKELAERCGISQSLMCDIEAGRRNATPVTLRRMAAALNCPLVVLQSKRPDVPAAQRPSVTADGAAPGTVGRPAPHHQGHRDTGRRGDS</sequence>
<keyword evidence="2" id="KW-0238">DNA-binding</keyword>
<dbReference type="Pfam" id="PF01381">
    <property type="entry name" value="HTH_3"/>
    <property type="match status" value="1"/>
</dbReference>
<feature type="compositionally biased region" description="Basic residues" evidence="4">
    <location>
        <begin position="1"/>
        <end position="13"/>
    </location>
</feature>
<name>A0ABW8LFZ0_9ACTN</name>
<accession>A0ABW8LFZ0</accession>
<dbReference type="InterPro" id="IPR010982">
    <property type="entry name" value="Lambda_DNA-bd_dom_sf"/>
</dbReference>
<feature type="region of interest" description="Disordered" evidence="4">
    <location>
        <begin position="77"/>
        <end position="119"/>
    </location>
</feature>
<proteinExistence type="predicted"/>
<dbReference type="SMART" id="SM00530">
    <property type="entry name" value="HTH_XRE"/>
    <property type="match status" value="1"/>
</dbReference>
<dbReference type="SUPFAM" id="SSF47413">
    <property type="entry name" value="lambda repressor-like DNA-binding domains"/>
    <property type="match status" value="1"/>
</dbReference>
<gene>
    <name evidence="6" type="ORF">ACI2L5_05925</name>
</gene>
<protein>
    <submittedName>
        <fullName evidence="6">Multiprotein-bridging factor 1 family protein</fullName>
    </submittedName>
</protein>
<dbReference type="EMBL" id="JBJDQH010000002">
    <property type="protein sequence ID" value="MFK4264463.1"/>
    <property type="molecule type" value="Genomic_DNA"/>
</dbReference>
<dbReference type="Proteomes" id="UP001620295">
    <property type="component" value="Unassembled WGS sequence"/>
</dbReference>